<dbReference type="RefSeq" id="WP_350241411.1">
    <property type="nucleotide sequence ID" value="NZ_CP158297.1"/>
</dbReference>
<dbReference type="SUPFAM" id="SSF52540">
    <property type="entry name" value="P-loop containing nucleoside triphosphate hydrolases"/>
    <property type="match status" value="1"/>
</dbReference>
<dbReference type="CDD" id="cd00882">
    <property type="entry name" value="Ras_like_GTPase"/>
    <property type="match status" value="1"/>
</dbReference>
<evidence type="ECO:0000256" key="3">
    <source>
        <dbReference type="ARBA" id="ARBA00022801"/>
    </source>
</evidence>
<organism evidence="5">
    <name type="scientific">Deinococcus sonorensis KR-87</name>
    <dbReference type="NCBI Taxonomy" id="694439"/>
    <lineage>
        <taxon>Bacteria</taxon>
        <taxon>Thermotogati</taxon>
        <taxon>Deinococcota</taxon>
        <taxon>Deinococci</taxon>
        <taxon>Deinococcales</taxon>
        <taxon>Deinococcaceae</taxon>
        <taxon>Deinococcus</taxon>
    </lineage>
</organism>
<dbReference type="InterPro" id="IPR052705">
    <property type="entry name" value="Gliding_Motility_GTPase"/>
</dbReference>
<keyword evidence="5" id="KW-0614">Plasmid</keyword>
<evidence type="ECO:0000256" key="4">
    <source>
        <dbReference type="ARBA" id="ARBA00023134"/>
    </source>
</evidence>
<evidence type="ECO:0000256" key="1">
    <source>
        <dbReference type="ARBA" id="ARBA00005290"/>
    </source>
</evidence>
<dbReference type="EMBL" id="CP158297">
    <property type="protein sequence ID" value="XBV83718.1"/>
    <property type="molecule type" value="Genomic_DNA"/>
</dbReference>
<keyword evidence="4" id="KW-0342">GTP-binding</keyword>
<dbReference type="Pfam" id="PF03029">
    <property type="entry name" value="ATP_bind_1"/>
    <property type="match status" value="1"/>
</dbReference>
<dbReference type="PANTHER" id="PTHR42708">
    <property type="entry name" value="ATP/GTP-BINDING PROTEIN-RELATED"/>
    <property type="match status" value="1"/>
</dbReference>
<dbReference type="GO" id="GO:0005525">
    <property type="term" value="F:GTP binding"/>
    <property type="evidence" value="ECO:0007669"/>
    <property type="project" value="UniProtKB-KW"/>
</dbReference>
<dbReference type="GO" id="GO:0016787">
    <property type="term" value="F:hydrolase activity"/>
    <property type="evidence" value="ECO:0007669"/>
    <property type="project" value="UniProtKB-KW"/>
</dbReference>
<keyword evidence="3" id="KW-0378">Hydrolase</keyword>
<dbReference type="KEGG" id="dsc:ABOD76_01315"/>
<gene>
    <name evidence="5" type="ORF">ABOD76_01315</name>
</gene>
<dbReference type="PANTHER" id="PTHR42708:SF1">
    <property type="entry name" value="GLIDING MOTILITY PROTEIN MGLA"/>
    <property type="match status" value="1"/>
</dbReference>
<name>A0AAU7U5S1_9DEIO</name>
<dbReference type="InterPro" id="IPR004130">
    <property type="entry name" value="Gpn"/>
</dbReference>
<keyword evidence="2" id="KW-0547">Nucleotide-binding</keyword>
<reference evidence="5" key="1">
    <citation type="submission" date="2024-06" db="EMBL/GenBank/DDBJ databases">
        <title>Draft Genome Sequence of Deinococcus sonorensis Type Strain KR-87, a Biofilm Producing Representative of the Genus Deinococcus.</title>
        <authorList>
            <person name="Boren L.S."/>
            <person name="Grosso R.A."/>
            <person name="Hugenberg-Cox A.N."/>
            <person name="Hill J.T.E."/>
            <person name="Albert C.M."/>
            <person name="Tuohy J.M."/>
        </authorList>
    </citation>
    <scope>NUCLEOTIDE SEQUENCE</scope>
    <source>
        <strain evidence="5">KR-87</strain>
        <plasmid evidence="5">pDson01</plasmid>
    </source>
</reference>
<dbReference type="AlphaFoldDB" id="A0AAU7U5S1"/>
<geneLocation type="plasmid" evidence="5">
    <name>pDson01</name>
</geneLocation>
<accession>A0AAU7U5S1</accession>
<protein>
    <submittedName>
        <fullName evidence="5">ATP/GTP-binding protein</fullName>
    </submittedName>
</protein>
<dbReference type="InterPro" id="IPR027417">
    <property type="entry name" value="P-loop_NTPase"/>
</dbReference>
<dbReference type="Gene3D" id="3.40.50.300">
    <property type="entry name" value="P-loop containing nucleotide triphosphate hydrolases"/>
    <property type="match status" value="1"/>
</dbReference>
<evidence type="ECO:0000313" key="5">
    <source>
        <dbReference type="EMBL" id="XBV83718.1"/>
    </source>
</evidence>
<proteinExistence type="inferred from homology"/>
<comment type="similarity">
    <text evidence="1">Belongs to the GPN-loop GTPase family.</text>
</comment>
<sequence>MTPLKLVVSGPVGAGKTTFVQTLSQTPVVATEADATEDIGKQNTTVAFDFGTLQVGDQTLHLYGTPGQDRFSFMWDVLCEGALGLVMLVAGDRPRDFPAARAILEYITTRTPLPFVLAVTRQDQPDVWRPHDLALYFQLPPSQVIGINATDPQNAVRALVRLLESLDPPAEVVPVPSPWPAHP</sequence>
<evidence type="ECO:0000256" key="2">
    <source>
        <dbReference type="ARBA" id="ARBA00022741"/>
    </source>
</evidence>